<evidence type="ECO:0000313" key="3">
    <source>
        <dbReference type="Proteomes" id="UP001162131"/>
    </source>
</evidence>
<name>A0AAU9IZH7_9CILI</name>
<dbReference type="PANTHER" id="PTHR24006:SF644">
    <property type="entry name" value="UBIQUITIN CARBOXYL-TERMINAL HYDROLASE 7"/>
    <property type="match status" value="1"/>
</dbReference>
<dbReference type="InterPro" id="IPR001394">
    <property type="entry name" value="Peptidase_C19_UCH"/>
</dbReference>
<dbReference type="PANTHER" id="PTHR24006">
    <property type="entry name" value="UBIQUITIN CARBOXYL-TERMINAL HYDROLASE"/>
    <property type="match status" value="1"/>
</dbReference>
<dbReference type="GO" id="GO:0016579">
    <property type="term" value="P:protein deubiquitination"/>
    <property type="evidence" value="ECO:0007669"/>
    <property type="project" value="InterPro"/>
</dbReference>
<comment type="caution">
    <text evidence="2">The sequence shown here is derived from an EMBL/GenBank/DDBJ whole genome shotgun (WGS) entry which is preliminary data.</text>
</comment>
<organism evidence="2 3">
    <name type="scientific">Blepharisma stoltei</name>
    <dbReference type="NCBI Taxonomy" id="1481888"/>
    <lineage>
        <taxon>Eukaryota</taxon>
        <taxon>Sar</taxon>
        <taxon>Alveolata</taxon>
        <taxon>Ciliophora</taxon>
        <taxon>Postciliodesmatophora</taxon>
        <taxon>Heterotrichea</taxon>
        <taxon>Heterotrichida</taxon>
        <taxon>Blepharismidae</taxon>
        <taxon>Blepharisma</taxon>
    </lineage>
</organism>
<dbReference type="InterPro" id="IPR050164">
    <property type="entry name" value="Peptidase_C19"/>
</dbReference>
<protein>
    <recommendedName>
        <fullName evidence="1">USP domain-containing protein</fullName>
    </recommendedName>
</protein>
<feature type="domain" description="USP" evidence="1">
    <location>
        <begin position="194"/>
        <end position="508"/>
    </location>
</feature>
<dbReference type="GO" id="GO:0031647">
    <property type="term" value="P:regulation of protein stability"/>
    <property type="evidence" value="ECO:0007669"/>
    <property type="project" value="TreeGrafter"/>
</dbReference>
<reference evidence="2" key="1">
    <citation type="submission" date="2021-09" db="EMBL/GenBank/DDBJ databases">
        <authorList>
            <consortium name="AG Swart"/>
            <person name="Singh M."/>
            <person name="Singh A."/>
            <person name="Seah K."/>
            <person name="Emmerich C."/>
        </authorList>
    </citation>
    <scope>NUCLEOTIDE SEQUENCE</scope>
    <source>
        <strain evidence="2">ATCC30299</strain>
    </source>
</reference>
<dbReference type="EMBL" id="CAJZBQ010000021">
    <property type="protein sequence ID" value="CAG9319008.1"/>
    <property type="molecule type" value="Genomic_DNA"/>
</dbReference>
<gene>
    <name evidence="2" type="ORF">BSTOLATCC_MIC22360</name>
</gene>
<dbReference type="PROSITE" id="PS50235">
    <property type="entry name" value="USP_3"/>
    <property type="match status" value="1"/>
</dbReference>
<evidence type="ECO:0000259" key="1">
    <source>
        <dbReference type="PROSITE" id="PS50235"/>
    </source>
</evidence>
<dbReference type="SUPFAM" id="SSF54001">
    <property type="entry name" value="Cysteine proteinases"/>
    <property type="match status" value="1"/>
</dbReference>
<dbReference type="InterPro" id="IPR028889">
    <property type="entry name" value="USP"/>
</dbReference>
<dbReference type="PROSITE" id="PS00973">
    <property type="entry name" value="USP_2"/>
    <property type="match status" value="1"/>
</dbReference>
<dbReference type="Gene3D" id="3.90.70.10">
    <property type="entry name" value="Cysteine proteinases"/>
    <property type="match status" value="1"/>
</dbReference>
<accession>A0AAU9IZH7</accession>
<dbReference type="AlphaFoldDB" id="A0AAU9IZH7"/>
<dbReference type="InterPro" id="IPR038765">
    <property type="entry name" value="Papain-like_cys_pep_sf"/>
</dbReference>
<dbReference type="GO" id="GO:0004843">
    <property type="term" value="F:cysteine-type deubiquitinase activity"/>
    <property type="evidence" value="ECO:0007669"/>
    <property type="project" value="InterPro"/>
</dbReference>
<keyword evidence="3" id="KW-1185">Reference proteome</keyword>
<sequence length="1082" mass="124791">MDPLGSFPTKRKRSPKRNYQLNLKDSPNIEDKILHRPGALKIPYFYSFLTSSGISKSVWCLPSIRAVAPYDYNNQLITSDWFAGLNDQEWRLRFEAGDRGYCNLYLEVKVDENFVAQHVEFSFIIYVTKKTDKVRKFVTKNKKDTFTKGNRIIGFPKILSYKFIQLYLTKPLYMMTVLKPAYAPETCKDITGYVGLINEGTTCYMNSLLQTLFLITAFRQTVYSLKPTPNDRIPQALKRLFMDLEKSRYPPSTQGLLRSFGWAKEEWKVQHDVQEFNYTLSAALENAMKDDESKNSYSRLFKGKTLQNISCLNVKFDSKVYQDFSDVQLDIKFRHDIYESLDNYIAPMELRGEDKYDTEIYGLQDAIKTIKFAELPLVLQVQLKRFEFNPFSGDMNKLNDRFEFYDEIDLDKYVVDEIKGNNIYRLFSILVHSGTPGFGHYYSFISPKLDNNWYKFNDQSVDKAIPSQAINANWGGEMKDLILSEDGQVSIGKALSNTNAYMLIYIKLSEKDLVLPDAVEINQNKPEVISVEDDLQEIIAEIQIIENCQIALLSKEMITGYSGYGIYSWNDPSKYYTYSTKRTDTVQEVVDSLFSHLKISKVWYLKPGELNWTFLEVKNDEEISQFSFEGDFISHALLIESRDDVFRFIDNSWEISEANLESPDLFDQMEEDYNSQKECAFVVIKAFDEKSLNIVDADMIYEKNSTALCQKLSLKYLKPPNDSWLCIEKSNHNEISVHQLKGALHYASHNNGSTSINNGDVIIIGKGNPDSACERILDFQNSIEVQFTYYDSLACFNFPTHSKQLFDTFSLPKFIDSSINKKSSQLQIMKKIADALQKECPFISANHIDLLDQNLVSYRFTPFFDMNSVLQNGKIFYDISENDLLSSLDKLPLRVVCFNNDFEPIAPISMLVNNDLIIGEVAKQIGYCLTKEPNSIELFLYSINEKILLSMLDPNTKIESIKLFSETLIGTRVKSVEEMQEEMQNESKIKHKILVYEIMKNGKPKGKPYFIFVKNTETCQQLKQRILDKLGPPYDFLLKIAKLDTQMKKQMVVGDLGGSQEIFINKFEKPIIVITHTSIVNL</sequence>
<evidence type="ECO:0000313" key="2">
    <source>
        <dbReference type="EMBL" id="CAG9319008.1"/>
    </source>
</evidence>
<dbReference type="GO" id="GO:0005829">
    <property type="term" value="C:cytosol"/>
    <property type="evidence" value="ECO:0007669"/>
    <property type="project" value="TreeGrafter"/>
</dbReference>
<dbReference type="Pfam" id="PF00443">
    <property type="entry name" value="UCH"/>
    <property type="match status" value="1"/>
</dbReference>
<dbReference type="Proteomes" id="UP001162131">
    <property type="component" value="Unassembled WGS sequence"/>
</dbReference>
<proteinExistence type="predicted"/>
<dbReference type="GO" id="GO:0005634">
    <property type="term" value="C:nucleus"/>
    <property type="evidence" value="ECO:0007669"/>
    <property type="project" value="TreeGrafter"/>
</dbReference>
<dbReference type="InterPro" id="IPR018200">
    <property type="entry name" value="USP_CS"/>
</dbReference>